<evidence type="ECO:0000313" key="8">
    <source>
        <dbReference type="Proteomes" id="UP000280104"/>
    </source>
</evidence>
<dbReference type="EMBL" id="LS480641">
    <property type="protein sequence ID" value="SPT16417.1"/>
    <property type="molecule type" value="Genomic_DNA"/>
</dbReference>
<dbReference type="PANTHER" id="PTHR31194">
    <property type="entry name" value="SHN SHINE , DNA BINDING / TRANSCRIPTION FACTOR"/>
    <property type="match status" value="1"/>
</dbReference>
<proteinExistence type="predicted"/>
<evidence type="ECO:0000256" key="3">
    <source>
        <dbReference type="ARBA" id="ARBA00023125"/>
    </source>
</evidence>
<dbReference type="PANTHER" id="PTHR31194:SF189">
    <property type="entry name" value="AP2_ERF DOMAIN-CONTAINING PROTEIN"/>
    <property type="match status" value="1"/>
</dbReference>
<dbReference type="GO" id="GO:0005634">
    <property type="term" value="C:nucleus"/>
    <property type="evidence" value="ECO:0007669"/>
    <property type="project" value="UniProtKB-SubCell"/>
</dbReference>
<dbReference type="Gene3D" id="3.30.730.10">
    <property type="entry name" value="AP2/ERF domain"/>
    <property type="match status" value="1"/>
</dbReference>
<evidence type="ECO:0000256" key="1">
    <source>
        <dbReference type="ARBA" id="ARBA00004123"/>
    </source>
</evidence>
<accession>A0A7H4LCS9</accession>
<evidence type="ECO:0000256" key="2">
    <source>
        <dbReference type="ARBA" id="ARBA00023015"/>
    </source>
</evidence>
<evidence type="ECO:0000256" key="4">
    <source>
        <dbReference type="ARBA" id="ARBA00023163"/>
    </source>
</evidence>
<keyword evidence="5" id="KW-0539">Nucleus</keyword>
<dbReference type="InterPro" id="IPR016177">
    <property type="entry name" value="DNA-bd_dom_sf"/>
</dbReference>
<gene>
    <name evidence="7" type="ORF">CAMPLR22A2D_LOCUS1014</name>
</gene>
<sequence length="194" mass="23009">MSMRRLGASDFRGVRERRSGAFSSEIWFGEKRLSLGTFDTAEEAAHAYDAAAWRLRRPRREMNFPDVSTSQQAQDLAPLPRLFTDDDRRDNRRWQRRLAIVEMDVEAMAVWRERFPQDIVNERQFYKQRRTEREARRTERAAYREDMRARKQAAQLMKLGEASSWDSEDERYADAYIQTSEETLPSRSRKTTSS</sequence>
<dbReference type="GO" id="GO:0003700">
    <property type="term" value="F:DNA-binding transcription factor activity"/>
    <property type="evidence" value="ECO:0007669"/>
    <property type="project" value="InterPro"/>
</dbReference>
<dbReference type="Pfam" id="PF00847">
    <property type="entry name" value="AP2"/>
    <property type="match status" value="1"/>
</dbReference>
<evidence type="ECO:0000256" key="5">
    <source>
        <dbReference type="ARBA" id="ARBA00023242"/>
    </source>
</evidence>
<dbReference type="SUPFAM" id="SSF54171">
    <property type="entry name" value="DNA-binding domain"/>
    <property type="match status" value="1"/>
</dbReference>
<dbReference type="PRINTS" id="PR00367">
    <property type="entry name" value="ETHRSPELEMNT"/>
</dbReference>
<dbReference type="Proteomes" id="UP000280104">
    <property type="component" value="Chromosome II"/>
</dbReference>
<organism evidence="7 8">
    <name type="scientific">Triticum aestivum</name>
    <name type="common">Wheat</name>
    <dbReference type="NCBI Taxonomy" id="4565"/>
    <lineage>
        <taxon>Eukaryota</taxon>
        <taxon>Viridiplantae</taxon>
        <taxon>Streptophyta</taxon>
        <taxon>Embryophyta</taxon>
        <taxon>Tracheophyta</taxon>
        <taxon>Spermatophyta</taxon>
        <taxon>Magnoliopsida</taxon>
        <taxon>Liliopsida</taxon>
        <taxon>Poales</taxon>
        <taxon>Poaceae</taxon>
        <taxon>BOP clade</taxon>
        <taxon>Pooideae</taxon>
        <taxon>Triticodae</taxon>
        <taxon>Triticeae</taxon>
        <taxon>Triticinae</taxon>
        <taxon>Triticum</taxon>
    </lineage>
</organism>
<reference evidence="7 8" key="1">
    <citation type="submission" date="2018-05" db="EMBL/GenBank/DDBJ databases">
        <authorList>
            <person name="Thind KAUR A."/>
        </authorList>
    </citation>
    <scope>NUCLEOTIDE SEQUENCE [LARGE SCALE GENOMIC DNA]</scope>
</reference>
<dbReference type="SMART" id="SM00380">
    <property type="entry name" value="AP2"/>
    <property type="match status" value="1"/>
</dbReference>
<dbReference type="InterPro" id="IPR001471">
    <property type="entry name" value="AP2/ERF_dom"/>
</dbReference>
<keyword evidence="2" id="KW-0805">Transcription regulation</keyword>
<feature type="domain" description="AP2/ERF" evidence="6">
    <location>
        <begin position="10"/>
        <end position="65"/>
    </location>
</feature>
<dbReference type="InterPro" id="IPR036955">
    <property type="entry name" value="AP2/ERF_dom_sf"/>
</dbReference>
<name>A0A7H4LCS9_WHEAT</name>
<dbReference type="PROSITE" id="PS51032">
    <property type="entry name" value="AP2_ERF"/>
    <property type="match status" value="1"/>
</dbReference>
<dbReference type="AlphaFoldDB" id="A0A7H4LCS9"/>
<comment type="subcellular location">
    <subcellularLocation>
        <location evidence="1">Nucleus</location>
    </subcellularLocation>
</comment>
<keyword evidence="3" id="KW-0238">DNA-binding</keyword>
<evidence type="ECO:0000313" key="7">
    <source>
        <dbReference type="EMBL" id="SPT16417.1"/>
    </source>
</evidence>
<dbReference type="GO" id="GO:0003677">
    <property type="term" value="F:DNA binding"/>
    <property type="evidence" value="ECO:0007669"/>
    <property type="project" value="UniProtKB-KW"/>
</dbReference>
<keyword evidence="4" id="KW-0804">Transcription</keyword>
<evidence type="ECO:0000259" key="6">
    <source>
        <dbReference type="PROSITE" id="PS51032"/>
    </source>
</evidence>
<protein>
    <recommendedName>
        <fullName evidence="6">AP2/ERF domain-containing protein</fullName>
    </recommendedName>
</protein>
<dbReference type="InterPro" id="IPR050913">
    <property type="entry name" value="AP2/ERF_ERF"/>
</dbReference>